<feature type="transmembrane region" description="Helical" evidence="1">
    <location>
        <begin position="488"/>
        <end position="511"/>
    </location>
</feature>
<reference evidence="2 3" key="1">
    <citation type="submission" date="2018-10" db="EMBL/GenBank/DDBJ databases">
        <title>Isolation, diversity and antifungal activity of actinobacteria from wheat.</title>
        <authorList>
            <person name="Han C."/>
        </authorList>
    </citation>
    <scope>NUCLEOTIDE SEQUENCE [LARGE SCALE GENOMIC DNA]</scope>
    <source>
        <strain evidence="2 3">NEAU-YY56</strain>
    </source>
</reference>
<keyword evidence="3" id="KW-1185">Reference proteome</keyword>
<dbReference type="AlphaFoldDB" id="A0A3M2JMY4"/>
<dbReference type="RefSeq" id="WP_122148611.1">
    <property type="nucleotide sequence ID" value="NZ_RFFI01000025.1"/>
</dbReference>
<dbReference type="Proteomes" id="UP000269289">
    <property type="component" value="Unassembled WGS sequence"/>
</dbReference>
<feature type="transmembrane region" description="Helical" evidence="1">
    <location>
        <begin position="188"/>
        <end position="205"/>
    </location>
</feature>
<feature type="transmembrane region" description="Helical" evidence="1">
    <location>
        <begin position="100"/>
        <end position="124"/>
    </location>
</feature>
<evidence type="ECO:0000313" key="3">
    <source>
        <dbReference type="Proteomes" id="UP000269289"/>
    </source>
</evidence>
<comment type="caution">
    <text evidence="2">The sequence shown here is derived from an EMBL/GenBank/DDBJ whole genome shotgun (WGS) entry which is preliminary data.</text>
</comment>
<accession>A0A3M2JMY4</accession>
<evidence type="ECO:0000313" key="2">
    <source>
        <dbReference type="EMBL" id="RMI12953.1"/>
    </source>
</evidence>
<dbReference type="EMBL" id="RFFI01000025">
    <property type="protein sequence ID" value="RMI12953.1"/>
    <property type="molecule type" value="Genomic_DNA"/>
</dbReference>
<feature type="transmembrane region" description="Helical" evidence="1">
    <location>
        <begin position="217"/>
        <end position="239"/>
    </location>
</feature>
<feature type="transmembrane region" description="Helical" evidence="1">
    <location>
        <begin position="532"/>
        <end position="559"/>
    </location>
</feature>
<feature type="transmembrane region" description="Helical" evidence="1">
    <location>
        <begin position="579"/>
        <end position="602"/>
    </location>
</feature>
<name>A0A3M2JMY4_9CELL</name>
<evidence type="ECO:0000256" key="1">
    <source>
        <dbReference type="SAM" id="Phobius"/>
    </source>
</evidence>
<gene>
    <name evidence="2" type="ORF">EBM89_06330</name>
</gene>
<feature type="transmembrane region" description="Helical" evidence="1">
    <location>
        <begin position="15"/>
        <end position="40"/>
    </location>
</feature>
<proteinExistence type="predicted"/>
<protein>
    <recommendedName>
        <fullName evidence="4">FtsX-like permease family protein</fullName>
    </recommendedName>
</protein>
<keyword evidence="1" id="KW-0472">Membrane</keyword>
<dbReference type="OrthoDB" id="9819109at2"/>
<evidence type="ECO:0008006" key="4">
    <source>
        <dbReference type="Google" id="ProtNLM"/>
    </source>
</evidence>
<feature type="transmembrane region" description="Helical" evidence="1">
    <location>
        <begin position="46"/>
        <end position="67"/>
    </location>
</feature>
<keyword evidence="1" id="KW-1133">Transmembrane helix</keyword>
<organism evidence="2 3">
    <name type="scientific">Cellulomonas triticagri</name>
    <dbReference type="NCBI Taxonomy" id="2483352"/>
    <lineage>
        <taxon>Bacteria</taxon>
        <taxon>Bacillati</taxon>
        <taxon>Actinomycetota</taxon>
        <taxon>Actinomycetes</taxon>
        <taxon>Micrococcales</taxon>
        <taxon>Cellulomonadaceae</taxon>
        <taxon>Cellulomonas</taxon>
    </lineage>
</organism>
<sequence length="606" mass="61028">MTVTYLRLAWGERAVLAPVFVVLLFGALVVAALATLVVVLGDAGDIGSLVTLGSIALVCTAVVLHAVSRHGVGERWATARRLRIVGMSARRLRMLLVAESALLALLASAVAVLLAPAVVLPALVPLLVGQGVIPPGTDVTWRVAAVLATVAGSTVVAVLGTAGAARLLVRGDPVAGGPPGRTGRSRRLLPGVVALLATVAGAALVRVVARTESDETAFLLGFLAVLCLVVVLGCGWDAVVRGAGALRGRVGRRSRSAPALLAARWLRWRHPSTVVVATSIATLLVLYLGGYPAASDDVARARLLEVVGDRWVASSMVADGAVTVAGARGVTLAEGQAVVTSSNDDDADAVRAMSWIALVGGGEARSWVRGLTDAREVPPGPGIVVSRLGAVAGGATVGDEITLGVPGSGQVRLPVVAVADLPLTFGDLLVLGADVPGAATGRVTTLVDRHADVAPDAEVRTATEWVAGLPPGKAVARSGGGGTGETPLLVGAPVLLCLTLAAAATAVTVAGRRADLRVLDRIGMTRAQRVSAVVRGVGVDVLGSGLVAAVLGSGLLALAVRPYAAAVGRDPGIAWVRPAAVLVPLLFTAVCLATAAAVTASVRRGR</sequence>
<feature type="transmembrane region" description="Helical" evidence="1">
    <location>
        <begin position="144"/>
        <end position="168"/>
    </location>
</feature>
<keyword evidence="1" id="KW-0812">Transmembrane</keyword>
<feature type="transmembrane region" description="Helical" evidence="1">
    <location>
        <begin position="274"/>
        <end position="294"/>
    </location>
</feature>